<protein>
    <recommendedName>
        <fullName evidence="4">Membrane protein YkvI</fullName>
    </recommendedName>
</protein>
<proteinExistence type="predicted"/>
<keyword evidence="1" id="KW-0472">Membrane</keyword>
<evidence type="ECO:0000313" key="2">
    <source>
        <dbReference type="EMBL" id="MBD3107716.1"/>
    </source>
</evidence>
<feature type="transmembrane region" description="Helical" evidence="1">
    <location>
        <begin position="143"/>
        <end position="160"/>
    </location>
</feature>
<accession>A0A927CUI0</accession>
<reference evidence="2" key="1">
    <citation type="submission" date="2020-09" db="EMBL/GenBank/DDBJ databases">
        <title>Bacillus faecalis sp. nov., a moderately halophilic bacterium isolated from cow faeces.</title>
        <authorList>
            <person name="Jiang L."/>
            <person name="Lee J."/>
        </authorList>
    </citation>
    <scope>NUCLEOTIDE SEQUENCE</scope>
    <source>
        <strain evidence="2">AGMB 02131</strain>
    </source>
</reference>
<feature type="transmembrane region" description="Helical" evidence="1">
    <location>
        <begin position="322"/>
        <end position="343"/>
    </location>
</feature>
<feature type="transmembrane region" description="Helical" evidence="1">
    <location>
        <begin position="297"/>
        <end position="316"/>
    </location>
</feature>
<evidence type="ECO:0008006" key="4">
    <source>
        <dbReference type="Google" id="ProtNLM"/>
    </source>
</evidence>
<gene>
    <name evidence="2" type="ORF">IEO70_04990</name>
</gene>
<evidence type="ECO:0000313" key="3">
    <source>
        <dbReference type="Proteomes" id="UP000602076"/>
    </source>
</evidence>
<dbReference type="AlphaFoldDB" id="A0A927CUI0"/>
<keyword evidence="1" id="KW-1133">Transmembrane helix</keyword>
<name>A0A927CUI0_9BACI</name>
<feature type="transmembrane region" description="Helical" evidence="1">
    <location>
        <begin position="112"/>
        <end position="131"/>
    </location>
</feature>
<organism evidence="2 3">
    <name type="scientific">Peribacillus faecalis</name>
    <dbReference type="NCBI Taxonomy" id="2772559"/>
    <lineage>
        <taxon>Bacteria</taxon>
        <taxon>Bacillati</taxon>
        <taxon>Bacillota</taxon>
        <taxon>Bacilli</taxon>
        <taxon>Bacillales</taxon>
        <taxon>Bacillaceae</taxon>
        <taxon>Peribacillus</taxon>
    </lineage>
</organism>
<evidence type="ECO:0000256" key="1">
    <source>
        <dbReference type="SAM" id="Phobius"/>
    </source>
</evidence>
<feature type="transmembrane region" description="Helical" evidence="1">
    <location>
        <begin position="33"/>
        <end position="56"/>
    </location>
</feature>
<feature type="transmembrane region" description="Helical" evidence="1">
    <location>
        <begin position="77"/>
        <end position="100"/>
    </location>
</feature>
<dbReference type="PANTHER" id="PTHR37814">
    <property type="entry name" value="CONSERVED MEMBRANE PROTEIN"/>
    <property type="match status" value="1"/>
</dbReference>
<sequence>MKNSINLAGAFVGIIVGAGFGSGQEVMQFFTNFGIYSVPAVFIAAICFSFIGMQIAQLGSHIQSTSHKDIIQLICGRYIGTAVDFILSFFLFGVAVIMIAGAGSVVEQQFGIPSQIGAIAMTVLTVATLLLKIDKIISIISSVTPFLLVIMIVIAGYAIFNADTSLIEIEYYSNVEEAAASHWILSSLLYVSFNIAVGFSMLSLMGGRLKNKKEAATGGIIGGVLLGVLLMLINGGMLTNMKNVQGIDMPTLYLANNITPILGHILSIILLAMIYNTCVGMLYAFTARFVPADTKTFKVSVVAVGAAAFTSSFVGFSKLVGSVYPIMGYVGFVLLGAVFLSWVRSLHHTTTLIPENLQ</sequence>
<comment type="caution">
    <text evidence="2">The sequence shown here is derived from an EMBL/GenBank/DDBJ whole genome shotgun (WGS) entry which is preliminary data.</text>
</comment>
<feature type="transmembrane region" description="Helical" evidence="1">
    <location>
        <begin position="216"/>
        <end position="241"/>
    </location>
</feature>
<keyword evidence="3" id="KW-1185">Reference proteome</keyword>
<keyword evidence="1" id="KW-0812">Transmembrane</keyword>
<dbReference type="PANTHER" id="PTHR37814:SF1">
    <property type="entry name" value="MEMBRANE PROTEIN"/>
    <property type="match status" value="1"/>
</dbReference>
<dbReference type="EMBL" id="JACXSI010000009">
    <property type="protein sequence ID" value="MBD3107716.1"/>
    <property type="molecule type" value="Genomic_DNA"/>
</dbReference>
<feature type="transmembrane region" description="Helical" evidence="1">
    <location>
        <begin position="261"/>
        <end position="285"/>
    </location>
</feature>
<feature type="transmembrane region" description="Helical" evidence="1">
    <location>
        <begin position="180"/>
        <end position="204"/>
    </location>
</feature>
<dbReference type="RefSeq" id="WP_190997262.1">
    <property type="nucleotide sequence ID" value="NZ_JACXSI010000009.1"/>
</dbReference>
<dbReference type="Proteomes" id="UP000602076">
    <property type="component" value="Unassembled WGS sequence"/>
</dbReference>
<dbReference type="InterPro" id="IPR038728">
    <property type="entry name" value="YkvI-like"/>
</dbReference>